<keyword evidence="3" id="KW-1185">Reference proteome</keyword>
<proteinExistence type="predicted"/>
<dbReference type="Gene3D" id="3.90.1150.10">
    <property type="entry name" value="Aspartate Aminotransferase, domain 1"/>
    <property type="match status" value="1"/>
</dbReference>
<dbReference type="PANTHER" id="PTHR43586:SF21">
    <property type="entry name" value="PYRIDOXAL PHOSPHATE (PLP)-DEPENDENT ASPARTATE AMINOTRANSFERASE SUPERFAMILY"/>
    <property type="match status" value="1"/>
</dbReference>
<evidence type="ECO:0000313" key="3">
    <source>
        <dbReference type="Proteomes" id="UP001428817"/>
    </source>
</evidence>
<protein>
    <submittedName>
        <fullName evidence="2">Cysteine desulfurase-like protein</fullName>
    </submittedName>
</protein>
<reference evidence="3" key="1">
    <citation type="journal article" date="2019" name="Int. J. Syst. Evol. Microbiol.">
        <title>The Global Catalogue of Microorganisms (GCM) 10K type strain sequencing project: providing services to taxonomists for standard genome sequencing and annotation.</title>
        <authorList>
            <consortium name="The Broad Institute Genomics Platform"/>
            <consortium name="The Broad Institute Genome Sequencing Center for Infectious Disease"/>
            <person name="Wu L."/>
            <person name="Ma J."/>
        </authorList>
    </citation>
    <scope>NUCLEOTIDE SEQUENCE [LARGE SCALE GENOMIC DNA]</scope>
    <source>
        <strain evidence="3">JCM 18303</strain>
    </source>
</reference>
<dbReference type="InterPro" id="IPR015422">
    <property type="entry name" value="PyrdxlP-dep_Trfase_small"/>
</dbReference>
<dbReference type="PANTHER" id="PTHR43586">
    <property type="entry name" value="CYSTEINE DESULFURASE"/>
    <property type="match status" value="1"/>
</dbReference>
<organism evidence="2 3">
    <name type="scientific">Pseudonocardia eucalypti</name>
    <dbReference type="NCBI Taxonomy" id="648755"/>
    <lineage>
        <taxon>Bacteria</taxon>
        <taxon>Bacillati</taxon>
        <taxon>Actinomycetota</taxon>
        <taxon>Actinomycetes</taxon>
        <taxon>Pseudonocardiales</taxon>
        <taxon>Pseudonocardiaceae</taxon>
        <taxon>Pseudonocardia</taxon>
    </lineage>
</organism>
<evidence type="ECO:0000313" key="2">
    <source>
        <dbReference type="EMBL" id="GAA5169564.1"/>
    </source>
</evidence>
<name>A0ABP9QYQ8_9PSEU</name>
<dbReference type="InterPro" id="IPR015421">
    <property type="entry name" value="PyrdxlP-dep_Trfase_major"/>
</dbReference>
<gene>
    <name evidence="2" type="ORF">GCM10023321_65390</name>
</gene>
<feature type="domain" description="Aminotransferase class V" evidence="1">
    <location>
        <begin position="21"/>
        <end position="391"/>
    </location>
</feature>
<comment type="caution">
    <text evidence="2">The sequence shown here is derived from an EMBL/GenBank/DDBJ whole genome shotgun (WGS) entry which is preliminary data.</text>
</comment>
<dbReference type="Gene3D" id="3.40.640.10">
    <property type="entry name" value="Type I PLP-dependent aspartate aminotransferase-like (Major domain)"/>
    <property type="match status" value="1"/>
</dbReference>
<accession>A0ABP9QYQ8</accession>
<sequence>MPFDVARIRGLTPAIGDGWVHLDAPTGAQCPEQVALTMGTAVRAPISLPGEVFPSSQRAEVIEDAARQAVADLVGADPRGVVLGPGREVLIGRLADALADSWQLGDQVVLSRLDDVANLAPWRRTAASKGIGVRWAEIEIETCELPEWQYDELLRGPVKAVAVTAGSEHVGSRPAVDRIAERAHRAGALVVVDGYAAAACGPLRIADLGADVLVLSPASWGGPQCGALVFSDPKLLERLPSCSLDPLADGPERLEVGPHNYPMLAGLVASIDYLSTLDDEAAGERPQRLDRSLRSLAEYQTELMAKLVYELGFVPRIHLIGNPGNGVPALAFTHETRKAQDVAAFLADRGICAVADMGDSGVLEHLGCGEVGGVVRIGLAHYSTVSEIDQLARALNEMI</sequence>
<evidence type="ECO:0000259" key="1">
    <source>
        <dbReference type="Pfam" id="PF00266"/>
    </source>
</evidence>
<dbReference type="InterPro" id="IPR000192">
    <property type="entry name" value="Aminotrans_V_dom"/>
</dbReference>
<dbReference type="InterPro" id="IPR015424">
    <property type="entry name" value="PyrdxlP-dep_Trfase"/>
</dbReference>
<dbReference type="Proteomes" id="UP001428817">
    <property type="component" value="Unassembled WGS sequence"/>
</dbReference>
<dbReference type="RefSeq" id="WP_185066297.1">
    <property type="nucleotide sequence ID" value="NZ_BAABJP010000043.1"/>
</dbReference>
<dbReference type="EMBL" id="BAABJP010000043">
    <property type="protein sequence ID" value="GAA5169564.1"/>
    <property type="molecule type" value="Genomic_DNA"/>
</dbReference>
<dbReference type="Pfam" id="PF00266">
    <property type="entry name" value="Aminotran_5"/>
    <property type="match status" value="1"/>
</dbReference>
<dbReference type="SUPFAM" id="SSF53383">
    <property type="entry name" value="PLP-dependent transferases"/>
    <property type="match status" value="1"/>
</dbReference>